<name>A0A4Z2EU94_9TELE</name>
<dbReference type="AlphaFoldDB" id="A0A4Z2EU94"/>
<evidence type="ECO:0000313" key="2">
    <source>
        <dbReference type="Proteomes" id="UP000314294"/>
    </source>
</evidence>
<proteinExistence type="predicted"/>
<dbReference type="EMBL" id="SRLO01002742">
    <property type="protein sequence ID" value="TNN32368.1"/>
    <property type="molecule type" value="Genomic_DNA"/>
</dbReference>
<organism evidence="1 2">
    <name type="scientific">Liparis tanakae</name>
    <name type="common">Tanaka's snailfish</name>
    <dbReference type="NCBI Taxonomy" id="230148"/>
    <lineage>
        <taxon>Eukaryota</taxon>
        <taxon>Metazoa</taxon>
        <taxon>Chordata</taxon>
        <taxon>Craniata</taxon>
        <taxon>Vertebrata</taxon>
        <taxon>Euteleostomi</taxon>
        <taxon>Actinopterygii</taxon>
        <taxon>Neopterygii</taxon>
        <taxon>Teleostei</taxon>
        <taxon>Neoteleostei</taxon>
        <taxon>Acanthomorphata</taxon>
        <taxon>Eupercaria</taxon>
        <taxon>Perciformes</taxon>
        <taxon>Cottioidei</taxon>
        <taxon>Cottales</taxon>
        <taxon>Liparidae</taxon>
        <taxon>Liparis</taxon>
    </lineage>
</organism>
<sequence length="84" mass="9430">MTMSQKKNSIQQLMSLTENTWKAKPLEQSEDRVWITRGPLSKSSVSVRELQGELELERSAALTLTPGVQSELKEQEGLSKGQEI</sequence>
<reference evidence="1 2" key="1">
    <citation type="submission" date="2019-03" db="EMBL/GenBank/DDBJ databases">
        <title>First draft genome of Liparis tanakae, snailfish: a comprehensive survey of snailfish specific genes.</title>
        <authorList>
            <person name="Kim W."/>
            <person name="Song I."/>
            <person name="Jeong J.-H."/>
            <person name="Kim D."/>
            <person name="Kim S."/>
            <person name="Ryu S."/>
            <person name="Song J.Y."/>
            <person name="Lee S.K."/>
        </authorList>
    </citation>
    <scope>NUCLEOTIDE SEQUENCE [LARGE SCALE GENOMIC DNA]</scope>
    <source>
        <tissue evidence="1">Muscle</tissue>
    </source>
</reference>
<evidence type="ECO:0000313" key="1">
    <source>
        <dbReference type="EMBL" id="TNN32368.1"/>
    </source>
</evidence>
<gene>
    <name evidence="1" type="ORF">EYF80_057474</name>
</gene>
<keyword evidence="2" id="KW-1185">Reference proteome</keyword>
<comment type="caution">
    <text evidence="1">The sequence shown here is derived from an EMBL/GenBank/DDBJ whole genome shotgun (WGS) entry which is preliminary data.</text>
</comment>
<protein>
    <submittedName>
        <fullName evidence="1">Uncharacterized protein</fullName>
    </submittedName>
</protein>
<dbReference type="Proteomes" id="UP000314294">
    <property type="component" value="Unassembled WGS sequence"/>
</dbReference>
<accession>A0A4Z2EU94</accession>